<comment type="caution">
    <text evidence="11">The sequence shown here is derived from an EMBL/GenBank/DDBJ whole genome shotgun (WGS) entry which is preliminary data.</text>
</comment>
<dbReference type="Proteomes" id="UP001412067">
    <property type="component" value="Unassembled WGS sequence"/>
</dbReference>
<dbReference type="SUPFAM" id="SSF117289">
    <property type="entry name" value="Nucleoporin domain"/>
    <property type="match status" value="1"/>
</dbReference>
<name>A0ABR2LZE2_9ASPA</name>
<gene>
    <name evidence="11" type="ORF">KSP40_PGU009627</name>
</gene>
<protein>
    <recommendedName>
        <fullName evidence="13">Nuclear pore complex protein NUP133</fullName>
    </recommendedName>
</protein>
<feature type="region of interest" description="Disordered" evidence="8">
    <location>
        <begin position="1"/>
        <end position="58"/>
    </location>
</feature>
<feature type="domain" description="Nucleoporin Nup133/Nup155-like N-terminal" evidence="10">
    <location>
        <begin position="117"/>
        <end position="547"/>
    </location>
</feature>
<keyword evidence="12" id="KW-1185">Reference proteome</keyword>
<dbReference type="InterPro" id="IPR007187">
    <property type="entry name" value="Nucleoporin_Nup133/Nup155_C"/>
</dbReference>
<dbReference type="Gene3D" id="1.20.58.1380">
    <property type="match status" value="1"/>
</dbReference>
<evidence type="ECO:0000256" key="8">
    <source>
        <dbReference type="SAM" id="MobiDB-lite"/>
    </source>
</evidence>
<evidence type="ECO:0008006" key="13">
    <source>
        <dbReference type="Google" id="ProtNLM"/>
    </source>
</evidence>
<dbReference type="Gene3D" id="2.130.10.10">
    <property type="entry name" value="YVTN repeat-like/Quinoprotein amine dehydrogenase"/>
    <property type="match status" value="1"/>
</dbReference>
<comment type="subcellular location">
    <subcellularLocation>
        <location evidence="1">Nucleus envelope</location>
    </subcellularLocation>
</comment>
<keyword evidence="7" id="KW-0539">Nucleus</keyword>
<feature type="compositionally biased region" description="Low complexity" evidence="8">
    <location>
        <begin position="23"/>
        <end position="33"/>
    </location>
</feature>
<keyword evidence="6" id="KW-0811">Translocation</keyword>
<keyword evidence="5" id="KW-0653">Protein transport</keyword>
<evidence type="ECO:0000256" key="4">
    <source>
        <dbReference type="ARBA" id="ARBA00022816"/>
    </source>
</evidence>
<evidence type="ECO:0000313" key="11">
    <source>
        <dbReference type="EMBL" id="KAK8953732.1"/>
    </source>
</evidence>
<keyword evidence="4" id="KW-0509">mRNA transport</keyword>
<dbReference type="Pfam" id="PF03177">
    <property type="entry name" value="Nucleoporin_C"/>
    <property type="match status" value="1"/>
</dbReference>
<feature type="domain" description="Nucleoporin Nup133/Nup155-like C-terminal" evidence="9">
    <location>
        <begin position="1026"/>
        <end position="1153"/>
    </location>
</feature>
<proteinExistence type="inferred from homology"/>
<evidence type="ECO:0000256" key="3">
    <source>
        <dbReference type="ARBA" id="ARBA00022448"/>
    </source>
</evidence>
<dbReference type="PANTHER" id="PTHR13405:SF11">
    <property type="entry name" value="NUCLEAR PORE COMPLEX PROTEIN NUP133"/>
    <property type="match status" value="1"/>
</dbReference>
<evidence type="ECO:0000256" key="6">
    <source>
        <dbReference type="ARBA" id="ARBA00023010"/>
    </source>
</evidence>
<dbReference type="PANTHER" id="PTHR13405">
    <property type="entry name" value="NUCLEAR PORE COMPLEX PROTEIN NUP133"/>
    <property type="match status" value="1"/>
</dbReference>
<evidence type="ECO:0000256" key="1">
    <source>
        <dbReference type="ARBA" id="ARBA00004259"/>
    </source>
</evidence>
<accession>A0ABR2LZE2</accession>
<dbReference type="InterPro" id="IPR015943">
    <property type="entry name" value="WD40/YVTN_repeat-like_dom_sf"/>
</dbReference>
<dbReference type="InterPro" id="IPR014908">
    <property type="entry name" value="Nucleoporin_Nup133/Nup155_N"/>
</dbReference>
<sequence>MFSPATRKSSRLRSNDRNQWGHGASAPSNSSPSTPLPPGPASGHFLSSSISNRPATGTPAPWITRTSVAVRIPAVKDAEKGIYHDQTKPIDVGNFPRILRDAQEELLLKDASGGKLFTGGMDKGTGFCWIVCGNKLFLWSYLSAALSNKCVILEIPSSVLEIRDENTRARHSNDWIVCVVRWAVDAAKNDKVLAQGISAGVIICNTKNHAFVYWPDIFLESRTKPVFGFPTYLECNDTNLRGEETKDYNCHQEICGNVYLSEHDHINSIIAAPVSSSSKECIAIACQSSGKLWQLHFTPDGIYRRKVSHDIFGGHTQSNKRYARSLTWHLQPHAYSEKSSGQFFLLTDREVQYWNVSHTPEVNITKLWAHEIVGSDGDHGIKKDLAGQKYIWLLDMQVDDRGREINILVAIFCQDRLGGSCYIQYSLLTMIYKAGEYINIEDPGIMSARMLKKKAPLQVIIPKARVEVEDFLFSMRLRFGGKPSGSAIILSGDGTATVTNYVRGSTRLYQFDLPYDAGKVLDASIFPSTEDDGEGAWVVLTEKVGVWAIPEKAVLLGGVEPPERSLSRKGSCNDGITQEEKRIQAFGGNMVPRRASSEVSSSGDRPRPAITSIVQRTAQDEEVEVLLGRFFCDFLASNEVEGAFEKLSVKGAFEKEGETNVFARISKSIVNTLAKHWTTTRGAELVASTIVSSLLFDKQQKHQKYLHFLALSGCHKELSFNQRQSLLTIMEHGEKLSGIIQLREVQNMISQNRSSNADSPCSDSEIRLGGSLWDLIQLVGDKARRNTVMLMDRDNAEVFYSKVSDIEELFFCLSHNIAYIIGEDHPYYIQTQRTYELSNACTVLIQATMQYRIENKTWYPSPEGLIPWTCQPVVRSGLWCIASFIVKMLKASSLVDISRKSDLWSQLEVLTDILLEAYTVSITTKIERGEEHIGLMQEYSSRRDQLLDSLLEITKRFAEAKYKDICKDVEDLEAKETVFREVSLPLLAIAKRHEGYSTLWHICYQLNDSGLMRNLMHDRHGPKGGFSKFVFKQLIKKRQYANLLRLGEEFQDELASFLKDNNHLLWLHEIYLSQFSSASKTLYALALSQDDSSAFIEEREFECITLPSSIADRRRLLNLSKIAVAAGKEEGYELKMLRIEADLRILKLQETLLGCFPENEVKPDTNKLLPPAVLIETCLRGATRELLLLAFEIFAWSSSSFRSSNRSLLGDCWRRAADSDDWAALANAARAEGWSDELVVENLRETVLFKASCRCYGPDAGNYEGGFGEVLPLRKDDASFANPRESGLSVETILMQHTNFLDAGKLMLTAVMLGKEDVDASALAEGESAMES</sequence>
<evidence type="ECO:0000256" key="5">
    <source>
        <dbReference type="ARBA" id="ARBA00022927"/>
    </source>
</evidence>
<evidence type="ECO:0000256" key="2">
    <source>
        <dbReference type="ARBA" id="ARBA00005569"/>
    </source>
</evidence>
<feature type="compositionally biased region" description="Polar residues" evidence="8">
    <location>
        <begin position="45"/>
        <end position="55"/>
    </location>
</feature>
<reference evidence="11 12" key="1">
    <citation type="journal article" date="2022" name="Nat. Plants">
        <title>Genomes of leafy and leafless Platanthera orchids illuminate the evolution of mycoheterotrophy.</title>
        <authorList>
            <person name="Li M.H."/>
            <person name="Liu K.W."/>
            <person name="Li Z."/>
            <person name="Lu H.C."/>
            <person name="Ye Q.L."/>
            <person name="Zhang D."/>
            <person name="Wang J.Y."/>
            <person name="Li Y.F."/>
            <person name="Zhong Z.M."/>
            <person name="Liu X."/>
            <person name="Yu X."/>
            <person name="Liu D.K."/>
            <person name="Tu X.D."/>
            <person name="Liu B."/>
            <person name="Hao Y."/>
            <person name="Liao X.Y."/>
            <person name="Jiang Y.T."/>
            <person name="Sun W.H."/>
            <person name="Chen J."/>
            <person name="Chen Y.Q."/>
            <person name="Ai Y."/>
            <person name="Zhai J.W."/>
            <person name="Wu S.S."/>
            <person name="Zhou Z."/>
            <person name="Hsiao Y.Y."/>
            <person name="Wu W.L."/>
            <person name="Chen Y.Y."/>
            <person name="Lin Y.F."/>
            <person name="Hsu J.L."/>
            <person name="Li C.Y."/>
            <person name="Wang Z.W."/>
            <person name="Zhao X."/>
            <person name="Zhong W.Y."/>
            <person name="Ma X.K."/>
            <person name="Ma L."/>
            <person name="Huang J."/>
            <person name="Chen G.Z."/>
            <person name="Huang M.Z."/>
            <person name="Huang L."/>
            <person name="Peng D.H."/>
            <person name="Luo Y.B."/>
            <person name="Zou S.Q."/>
            <person name="Chen S.P."/>
            <person name="Lan S."/>
            <person name="Tsai W.C."/>
            <person name="Van de Peer Y."/>
            <person name="Liu Z.J."/>
        </authorList>
    </citation>
    <scope>NUCLEOTIDE SEQUENCE [LARGE SCALE GENOMIC DNA]</scope>
    <source>
        <strain evidence="11">Lor288</strain>
    </source>
</reference>
<keyword evidence="3" id="KW-0813">Transport</keyword>
<evidence type="ECO:0000313" key="12">
    <source>
        <dbReference type="Proteomes" id="UP001412067"/>
    </source>
</evidence>
<evidence type="ECO:0000259" key="10">
    <source>
        <dbReference type="Pfam" id="PF08801"/>
    </source>
</evidence>
<comment type="similarity">
    <text evidence="2">Belongs to the nucleoporin Nup133 family.</text>
</comment>
<dbReference type="EMBL" id="JBBWWR010000014">
    <property type="protein sequence ID" value="KAK8953732.1"/>
    <property type="molecule type" value="Genomic_DNA"/>
</dbReference>
<dbReference type="Pfam" id="PF08801">
    <property type="entry name" value="Nucleoporin_N"/>
    <property type="match status" value="1"/>
</dbReference>
<organism evidence="11 12">
    <name type="scientific">Platanthera guangdongensis</name>
    <dbReference type="NCBI Taxonomy" id="2320717"/>
    <lineage>
        <taxon>Eukaryota</taxon>
        <taxon>Viridiplantae</taxon>
        <taxon>Streptophyta</taxon>
        <taxon>Embryophyta</taxon>
        <taxon>Tracheophyta</taxon>
        <taxon>Spermatophyta</taxon>
        <taxon>Magnoliopsida</taxon>
        <taxon>Liliopsida</taxon>
        <taxon>Asparagales</taxon>
        <taxon>Orchidaceae</taxon>
        <taxon>Orchidoideae</taxon>
        <taxon>Orchideae</taxon>
        <taxon>Orchidinae</taxon>
        <taxon>Platanthera</taxon>
    </lineage>
</organism>
<evidence type="ECO:0000259" key="9">
    <source>
        <dbReference type="Pfam" id="PF03177"/>
    </source>
</evidence>
<evidence type="ECO:0000256" key="7">
    <source>
        <dbReference type="ARBA" id="ARBA00023242"/>
    </source>
</evidence>
<dbReference type="InterPro" id="IPR037624">
    <property type="entry name" value="Nup133-like"/>
</dbReference>